<feature type="transmembrane region" description="Helical" evidence="2">
    <location>
        <begin position="401"/>
        <end position="425"/>
    </location>
</feature>
<dbReference type="Gramene" id="AET3Gv20014700.1">
    <property type="protein sequence ID" value="AET3Gv20014700.1"/>
    <property type="gene ID" value="AET3Gv20014700"/>
</dbReference>
<dbReference type="Pfam" id="PF03140">
    <property type="entry name" value="DUF247"/>
    <property type="match status" value="1"/>
</dbReference>
<evidence type="ECO:0000256" key="2">
    <source>
        <dbReference type="SAM" id="Phobius"/>
    </source>
</evidence>
<keyword evidence="2" id="KW-0472">Membrane</keyword>
<name>A0A453DNP4_AEGTS</name>
<reference evidence="4" key="2">
    <citation type="journal article" date="2017" name="Nat. Plants">
        <title>The Aegilops tauschii genome reveals multiple impacts of transposons.</title>
        <authorList>
            <person name="Zhao G."/>
            <person name="Zou C."/>
            <person name="Li K."/>
            <person name="Wang K."/>
            <person name="Li T."/>
            <person name="Gao L."/>
            <person name="Zhang X."/>
            <person name="Wang H."/>
            <person name="Yang Z."/>
            <person name="Liu X."/>
            <person name="Jiang W."/>
            <person name="Mao L."/>
            <person name="Kong X."/>
            <person name="Jiao Y."/>
            <person name="Jia J."/>
        </authorList>
    </citation>
    <scope>NUCLEOTIDE SEQUENCE [LARGE SCALE GENOMIC DNA]</scope>
    <source>
        <strain evidence="4">cv. AL8/78</strain>
    </source>
</reference>
<sequence>MRAAAVALPPAPLQIYRVPEAQLAADKGAYQPTFMPLGPYHRGDSDSATEEMRRNHERKPWNMAWAMEMAGGGRSVVEYMKAIASMESEARSCYDRDVTMGWDEFCRMLLLDGFQLITLLGFLGSNGEEAPPEPEETGGGPTPQTGVVTSFEHDLMMLENQIPFFVVRKLYALLHADAAGSGPIPIVKLAWGTISNIMGDLRAASNPPPAESFQHLVHLCHIYLKPSNLQEPLGPCGDYGGRFRRATECHEAGVRFRRLHNERVPLLDVSFLNGVLRMAHHKVDEKTNYILRNVLVYEQKYIREATSRDTGYVTAYVVFMSQLLGSPEDVALLSRRGVIEHHLGSDAEVCALFRGLAEGLVFDPSSEHYLNAVGVKLGAYCRSRLNRWGAWVLRHRLANPWLAVAWLFGATAVLGTIIQTVIALLQYAQR</sequence>
<reference evidence="4" key="1">
    <citation type="journal article" date="2014" name="Science">
        <title>Ancient hybridizations among the ancestral genomes of bread wheat.</title>
        <authorList>
            <consortium name="International Wheat Genome Sequencing Consortium,"/>
            <person name="Marcussen T."/>
            <person name="Sandve S.R."/>
            <person name="Heier L."/>
            <person name="Spannagl M."/>
            <person name="Pfeifer M."/>
            <person name="Jakobsen K.S."/>
            <person name="Wulff B.B."/>
            <person name="Steuernagel B."/>
            <person name="Mayer K.F."/>
            <person name="Olsen O.A."/>
        </authorList>
    </citation>
    <scope>NUCLEOTIDE SEQUENCE [LARGE SCALE GENOMIC DNA]</scope>
    <source>
        <strain evidence="4">cv. AL8/78</strain>
    </source>
</reference>
<protein>
    <submittedName>
        <fullName evidence="3">Uncharacterized protein</fullName>
    </submittedName>
</protein>
<organism evidence="3 4">
    <name type="scientific">Aegilops tauschii subsp. strangulata</name>
    <name type="common">Goatgrass</name>
    <dbReference type="NCBI Taxonomy" id="200361"/>
    <lineage>
        <taxon>Eukaryota</taxon>
        <taxon>Viridiplantae</taxon>
        <taxon>Streptophyta</taxon>
        <taxon>Embryophyta</taxon>
        <taxon>Tracheophyta</taxon>
        <taxon>Spermatophyta</taxon>
        <taxon>Magnoliopsida</taxon>
        <taxon>Liliopsida</taxon>
        <taxon>Poales</taxon>
        <taxon>Poaceae</taxon>
        <taxon>BOP clade</taxon>
        <taxon>Pooideae</taxon>
        <taxon>Triticodae</taxon>
        <taxon>Triticeae</taxon>
        <taxon>Triticinae</taxon>
        <taxon>Aegilops</taxon>
    </lineage>
</organism>
<reference evidence="3" key="4">
    <citation type="submission" date="2019-03" db="UniProtKB">
        <authorList>
            <consortium name="EnsemblPlants"/>
        </authorList>
    </citation>
    <scope>IDENTIFICATION</scope>
</reference>
<proteinExistence type="predicted"/>
<reference evidence="3" key="3">
    <citation type="journal article" date="2017" name="Nature">
        <title>Genome sequence of the progenitor of the wheat D genome Aegilops tauschii.</title>
        <authorList>
            <person name="Luo M.C."/>
            <person name="Gu Y.Q."/>
            <person name="Puiu D."/>
            <person name="Wang H."/>
            <person name="Twardziok S.O."/>
            <person name="Deal K.R."/>
            <person name="Huo N."/>
            <person name="Zhu T."/>
            <person name="Wang L."/>
            <person name="Wang Y."/>
            <person name="McGuire P.E."/>
            <person name="Liu S."/>
            <person name="Long H."/>
            <person name="Ramasamy R.K."/>
            <person name="Rodriguez J.C."/>
            <person name="Van S.L."/>
            <person name="Yuan L."/>
            <person name="Wang Z."/>
            <person name="Xia Z."/>
            <person name="Xiao L."/>
            <person name="Anderson O.D."/>
            <person name="Ouyang S."/>
            <person name="Liang Y."/>
            <person name="Zimin A.V."/>
            <person name="Pertea G."/>
            <person name="Qi P."/>
            <person name="Bennetzen J.L."/>
            <person name="Dai X."/>
            <person name="Dawson M.W."/>
            <person name="Muller H.G."/>
            <person name="Kugler K."/>
            <person name="Rivarola-Duarte L."/>
            <person name="Spannagl M."/>
            <person name="Mayer K.F.X."/>
            <person name="Lu F.H."/>
            <person name="Bevan M.W."/>
            <person name="Leroy P."/>
            <person name="Li P."/>
            <person name="You F.M."/>
            <person name="Sun Q."/>
            <person name="Liu Z."/>
            <person name="Lyons E."/>
            <person name="Wicker T."/>
            <person name="Salzberg S.L."/>
            <person name="Devos K.M."/>
            <person name="Dvorak J."/>
        </authorList>
    </citation>
    <scope>NUCLEOTIDE SEQUENCE [LARGE SCALE GENOMIC DNA]</scope>
    <source>
        <strain evidence="3">cv. AL8/78</strain>
    </source>
</reference>
<dbReference type="AlphaFoldDB" id="A0A453DNP4"/>
<evidence type="ECO:0000313" key="4">
    <source>
        <dbReference type="Proteomes" id="UP000015105"/>
    </source>
</evidence>
<dbReference type="EnsemblPlants" id="AET3Gv20014700.1">
    <property type="protein sequence ID" value="AET3Gv20014700.1"/>
    <property type="gene ID" value="AET3Gv20014700"/>
</dbReference>
<dbReference type="InterPro" id="IPR004158">
    <property type="entry name" value="DUF247_pln"/>
</dbReference>
<dbReference type="PANTHER" id="PTHR31170:SF18">
    <property type="entry name" value="(WILD MALAYSIAN BANANA) HYPOTHETICAL PROTEIN"/>
    <property type="match status" value="1"/>
</dbReference>
<dbReference type="Proteomes" id="UP000015105">
    <property type="component" value="Chromosome 3D"/>
</dbReference>
<feature type="region of interest" description="Disordered" evidence="1">
    <location>
        <begin position="125"/>
        <end position="145"/>
    </location>
</feature>
<keyword evidence="4" id="KW-1185">Reference proteome</keyword>
<accession>A0A453DNP4</accession>
<evidence type="ECO:0000256" key="1">
    <source>
        <dbReference type="SAM" id="MobiDB-lite"/>
    </source>
</evidence>
<keyword evidence="2" id="KW-1133">Transmembrane helix</keyword>
<keyword evidence="2" id="KW-0812">Transmembrane</keyword>
<evidence type="ECO:0000313" key="3">
    <source>
        <dbReference type="EnsemblPlants" id="AET3Gv20014700.1"/>
    </source>
</evidence>
<dbReference type="PANTHER" id="PTHR31170">
    <property type="entry name" value="BNAC04G53230D PROTEIN"/>
    <property type="match status" value="1"/>
</dbReference>
<reference evidence="3" key="5">
    <citation type="journal article" date="2021" name="G3 (Bethesda)">
        <title>Aegilops tauschii genome assembly Aet v5.0 features greater sequence contiguity and improved annotation.</title>
        <authorList>
            <person name="Wang L."/>
            <person name="Zhu T."/>
            <person name="Rodriguez J.C."/>
            <person name="Deal K.R."/>
            <person name="Dubcovsky J."/>
            <person name="McGuire P.E."/>
            <person name="Lux T."/>
            <person name="Spannagl M."/>
            <person name="Mayer K.F.X."/>
            <person name="Baldrich P."/>
            <person name="Meyers B.C."/>
            <person name="Huo N."/>
            <person name="Gu Y.Q."/>
            <person name="Zhou H."/>
            <person name="Devos K.M."/>
            <person name="Bennetzen J.L."/>
            <person name="Unver T."/>
            <person name="Budak H."/>
            <person name="Gulick P.J."/>
            <person name="Galiba G."/>
            <person name="Kalapos B."/>
            <person name="Nelson D.R."/>
            <person name="Li P."/>
            <person name="You F.M."/>
            <person name="Luo M.C."/>
            <person name="Dvorak J."/>
        </authorList>
    </citation>
    <scope>NUCLEOTIDE SEQUENCE [LARGE SCALE GENOMIC DNA]</scope>
    <source>
        <strain evidence="3">cv. AL8/78</strain>
    </source>
</reference>